<accession>A0ABR0WBM2</accession>
<evidence type="ECO:0000313" key="6">
    <source>
        <dbReference type="Proteomes" id="UP001318860"/>
    </source>
</evidence>
<sequence>MLKQPVEDLLREDCPDCIVSDFLITWTVDLAAKLGIPRLAFHVCGFFPLSVHHSLTKHKPDSDPLVVPGLPDAVMMTRRQVPDGVLACGENAEDYDDHEVAAKSIVENAAEKEVASFGVVVNSFKELEPAYVEHYRRIIGRKAWHVGPVALCNKDTVDKAQRGNNDDDNNNNNYYLDNWLSAKEPNSVVYVCFGTMTLFSATQLRKGLMIKGWAPQVLILEHESVGGFLTHCGWNSLLEGVIAGKPMITWPISAEQFSNEKLVTDILKIGVSVGNLEWTRTIDVYKGSITGKNIAKAVNKVMDVGAEEAMEMRKRAKALSDEAKKAVQRGGSSYNDLDSLLQELMQVKKM</sequence>
<keyword evidence="2 4" id="KW-0328">Glycosyltransferase</keyword>
<dbReference type="InterPro" id="IPR002213">
    <property type="entry name" value="UDP_glucos_trans"/>
</dbReference>
<evidence type="ECO:0000256" key="4">
    <source>
        <dbReference type="RuleBase" id="RU003718"/>
    </source>
</evidence>
<evidence type="ECO:0000256" key="3">
    <source>
        <dbReference type="ARBA" id="ARBA00022679"/>
    </source>
</evidence>
<proteinExistence type="inferred from homology"/>
<dbReference type="InterPro" id="IPR035595">
    <property type="entry name" value="UDP_glycos_trans_CS"/>
</dbReference>
<keyword evidence="3 4" id="KW-0808">Transferase</keyword>
<dbReference type="PANTHER" id="PTHR48047">
    <property type="entry name" value="GLYCOSYLTRANSFERASE"/>
    <property type="match status" value="1"/>
</dbReference>
<gene>
    <name evidence="5" type="ORF">DH2020_023938</name>
</gene>
<keyword evidence="6" id="KW-1185">Reference proteome</keyword>
<organism evidence="5 6">
    <name type="scientific">Rehmannia glutinosa</name>
    <name type="common">Chinese foxglove</name>
    <dbReference type="NCBI Taxonomy" id="99300"/>
    <lineage>
        <taxon>Eukaryota</taxon>
        <taxon>Viridiplantae</taxon>
        <taxon>Streptophyta</taxon>
        <taxon>Embryophyta</taxon>
        <taxon>Tracheophyta</taxon>
        <taxon>Spermatophyta</taxon>
        <taxon>Magnoliopsida</taxon>
        <taxon>eudicotyledons</taxon>
        <taxon>Gunneridae</taxon>
        <taxon>Pentapetalae</taxon>
        <taxon>asterids</taxon>
        <taxon>lamiids</taxon>
        <taxon>Lamiales</taxon>
        <taxon>Orobanchaceae</taxon>
        <taxon>Rehmannieae</taxon>
        <taxon>Rehmannia</taxon>
    </lineage>
</organism>
<reference evidence="5 6" key="1">
    <citation type="journal article" date="2021" name="Comput. Struct. Biotechnol. J.">
        <title>De novo genome assembly of the potent medicinal plant Rehmannia glutinosa using nanopore technology.</title>
        <authorList>
            <person name="Ma L."/>
            <person name="Dong C."/>
            <person name="Song C."/>
            <person name="Wang X."/>
            <person name="Zheng X."/>
            <person name="Niu Y."/>
            <person name="Chen S."/>
            <person name="Feng W."/>
        </authorList>
    </citation>
    <scope>NUCLEOTIDE SEQUENCE [LARGE SCALE GENOMIC DNA]</scope>
    <source>
        <strain evidence="5">DH-2019</strain>
    </source>
</reference>
<dbReference type="CDD" id="cd03784">
    <property type="entry name" value="GT1_Gtf-like"/>
    <property type="match status" value="1"/>
</dbReference>
<dbReference type="PANTHER" id="PTHR48047:SF45">
    <property type="entry name" value="SCOPOLETIN GLUCOSYLTRANSFERASE-LIKE"/>
    <property type="match status" value="1"/>
</dbReference>
<evidence type="ECO:0000256" key="1">
    <source>
        <dbReference type="ARBA" id="ARBA00009995"/>
    </source>
</evidence>
<dbReference type="PROSITE" id="PS00375">
    <property type="entry name" value="UDPGT"/>
    <property type="match status" value="1"/>
</dbReference>
<dbReference type="EMBL" id="JABTTQ020000013">
    <property type="protein sequence ID" value="KAK6143590.1"/>
    <property type="molecule type" value="Genomic_DNA"/>
</dbReference>
<dbReference type="Pfam" id="PF00201">
    <property type="entry name" value="UDPGT"/>
    <property type="match status" value="1"/>
</dbReference>
<dbReference type="SUPFAM" id="SSF53756">
    <property type="entry name" value="UDP-Glycosyltransferase/glycogen phosphorylase"/>
    <property type="match status" value="1"/>
</dbReference>
<protein>
    <submittedName>
        <fullName evidence="5">Uncharacterized protein</fullName>
    </submittedName>
</protein>
<dbReference type="Gene3D" id="3.40.50.2000">
    <property type="entry name" value="Glycogen Phosphorylase B"/>
    <property type="match status" value="4"/>
</dbReference>
<comment type="similarity">
    <text evidence="1 4">Belongs to the UDP-glycosyltransferase family.</text>
</comment>
<dbReference type="Proteomes" id="UP001318860">
    <property type="component" value="Unassembled WGS sequence"/>
</dbReference>
<name>A0ABR0WBM2_REHGL</name>
<evidence type="ECO:0000256" key="2">
    <source>
        <dbReference type="ARBA" id="ARBA00022676"/>
    </source>
</evidence>
<comment type="caution">
    <text evidence="5">The sequence shown here is derived from an EMBL/GenBank/DDBJ whole genome shotgun (WGS) entry which is preliminary data.</text>
</comment>
<evidence type="ECO:0000313" key="5">
    <source>
        <dbReference type="EMBL" id="KAK6143590.1"/>
    </source>
</evidence>